<dbReference type="EMBL" id="JACHEO010000003">
    <property type="protein sequence ID" value="MBB5347354.1"/>
    <property type="molecule type" value="Genomic_DNA"/>
</dbReference>
<dbReference type="InterPro" id="IPR005628">
    <property type="entry name" value="GspK"/>
</dbReference>
<name>A0A840UVC2_9BACT</name>
<dbReference type="NCBIfam" id="NF037980">
    <property type="entry name" value="T2SS_GspK"/>
    <property type="match status" value="1"/>
</dbReference>
<evidence type="ECO:0000256" key="3">
    <source>
        <dbReference type="ARBA" id="ARBA00022448"/>
    </source>
</evidence>
<organism evidence="12 13">
    <name type="scientific">Desulfoprunum benzoelyticum</name>
    <dbReference type="NCBI Taxonomy" id="1506996"/>
    <lineage>
        <taxon>Bacteria</taxon>
        <taxon>Pseudomonadati</taxon>
        <taxon>Thermodesulfobacteriota</taxon>
        <taxon>Desulfobulbia</taxon>
        <taxon>Desulfobulbales</taxon>
        <taxon>Desulfobulbaceae</taxon>
        <taxon>Desulfoprunum</taxon>
    </lineage>
</organism>
<dbReference type="GO" id="GO:0009306">
    <property type="term" value="P:protein secretion"/>
    <property type="evidence" value="ECO:0007669"/>
    <property type="project" value="InterPro"/>
</dbReference>
<dbReference type="PANTHER" id="PTHR38831:SF2">
    <property type="entry name" value="TYPE II SECRETION SYSTEM PROTEIN K"/>
    <property type="match status" value="1"/>
</dbReference>
<evidence type="ECO:0000256" key="2">
    <source>
        <dbReference type="ARBA" id="ARBA00007246"/>
    </source>
</evidence>
<dbReference type="SUPFAM" id="SSF158544">
    <property type="entry name" value="GspK insert domain-like"/>
    <property type="match status" value="1"/>
</dbReference>
<dbReference type="PANTHER" id="PTHR38831">
    <property type="entry name" value="TYPE II SECRETION SYSTEM PROTEIN K"/>
    <property type="match status" value="1"/>
</dbReference>
<keyword evidence="9 10" id="KW-0472">Membrane</keyword>
<keyword evidence="4" id="KW-1003">Cell membrane</keyword>
<keyword evidence="3" id="KW-0813">Transport</keyword>
<feature type="transmembrane region" description="Helical" evidence="10">
    <location>
        <begin position="15"/>
        <end position="36"/>
    </location>
</feature>
<accession>A0A840UVC2</accession>
<dbReference type="PIRSF" id="PIRSF002786">
    <property type="entry name" value="XcpX"/>
    <property type="match status" value="1"/>
</dbReference>
<gene>
    <name evidence="12" type="ORF">HNQ81_001067</name>
</gene>
<dbReference type="AlphaFoldDB" id="A0A840UVC2"/>
<evidence type="ECO:0000256" key="5">
    <source>
        <dbReference type="ARBA" id="ARBA00022519"/>
    </source>
</evidence>
<dbReference type="InterPro" id="IPR049031">
    <property type="entry name" value="T2SSK_SAM-like_1st"/>
</dbReference>
<evidence type="ECO:0000256" key="6">
    <source>
        <dbReference type="ARBA" id="ARBA00022692"/>
    </source>
</evidence>
<evidence type="ECO:0000256" key="8">
    <source>
        <dbReference type="ARBA" id="ARBA00022989"/>
    </source>
</evidence>
<keyword evidence="6 10" id="KW-0812">Transmembrane</keyword>
<comment type="caution">
    <text evidence="12">The sequence shown here is derived from an EMBL/GenBank/DDBJ whole genome shotgun (WGS) entry which is preliminary data.</text>
</comment>
<feature type="domain" description="T2SS protein K first SAM-like" evidence="11">
    <location>
        <begin position="113"/>
        <end position="208"/>
    </location>
</feature>
<dbReference type="GO" id="GO:0005886">
    <property type="term" value="C:plasma membrane"/>
    <property type="evidence" value="ECO:0007669"/>
    <property type="project" value="UniProtKB-SubCell"/>
</dbReference>
<dbReference type="InterPro" id="IPR038072">
    <property type="entry name" value="GspK_central_sf"/>
</dbReference>
<protein>
    <submittedName>
        <fullName evidence="12">General secretion pathway protein K</fullName>
    </submittedName>
</protein>
<evidence type="ECO:0000256" key="9">
    <source>
        <dbReference type="ARBA" id="ARBA00023136"/>
    </source>
</evidence>
<keyword evidence="5" id="KW-0997">Cell inner membrane</keyword>
<comment type="similarity">
    <text evidence="2">Belongs to the GSP K family.</text>
</comment>
<keyword evidence="7" id="KW-0653">Protein transport</keyword>
<sequence length="333" mass="36266">MIRGRRTTLLGNDRGMALLLTIIIISLLIVVTFEFARFMRQHHLAAANLKSGEQLGAIARSGVAIAAALLAEDGKGDSSDTFLDSWATLEQVDFSGLFDQGGLRLSVVDLSGKVQINSLIASGAIGAGTREILINLLISGDFTVEDEVEARGIVDSLVDWLDTDDLETEFGAESSYYQLLSPGYACQNGPVHFIEDLLLVKGITPALLYGDDGKKALQDFVTVYGDDGKINLNTAPPEVIRAINPQITVELAAGLDEFRRQKENQELLAEAAWYLNVPSWPGDVVIDTTLTTTASSYFSIVAEGKFDTMKRKVTTVLRRAQQGKITELNRRVE</sequence>
<evidence type="ECO:0000256" key="10">
    <source>
        <dbReference type="SAM" id="Phobius"/>
    </source>
</evidence>
<dbReference type="Proteomes" id="UP000539642">
    <property type="component" value="Unassembled WGS sequence"/>
</dbReference>
<keyword evidence="8 10" id="KW-1133">Transmembrane helix</keyword>
<dbReference type="RefSeq" id="WP_205240275.1">
    <property type="nucleotide sequence ID" value="NZ_JAFFQB010000024.1"/>
</dbReference>
<reference evidence="12 13" key="1">
    <citation type="submission" date="2020-08" db="EMBL/GenBank/DDBJ databases">
        <title>Genomic Encyclopedia of Type Strains, Phase IV (KMG-IV): sequencing the most valuable type-strain genomes for metagenomic binning, comparative biology and taxonomic classification.</title>
        <authorList>
            <person name="Goeker M."/>
        </authorList>
    </citation>
    <scope>NUCLEOTIDE SEQUENCE [LARGE SCALE GENOMIC DNA]</scope>
    <source>
        <strain evidence="12 13">DSM 28570</strain>
    </source>
</reference>
<comment type="subcellular location">
    <subcellularLocation>
        <location evidence="1">Cell inner membrane</location>
    </subcellularLocation>
</comment>
<evidence type="ECO:0000313" key="13">
    <source>
        <dbReference type="Proteomes" id="UP000539642"/>
    </source>
</evidence>
<proteinExistence type="inferred from homology"/>
<dbReference type="Gene3D" id="3.30.1300.30">
    <property type="entry name" value="GSPII I/J protein-like"/>
    <property type="match status" value="1"/>
</dbReference>
<keyword evidence="13" id="KW-1185">Reference proteome</keyword>
<dbReference type="Pfam" id="PF21687">
    <property type="entry name" value="T2SSK_1st"/>
    <property type="match status" value="1"/>
</dbReference>
<dbReference type="Gene3D" id="1.10.40.60">
    <property type="entry name" value="EpsJ-like"/>
    <property type="match status" value="2"/>
</dbReference>
<evidence type="ECO:0000256" key="4">
    <source>
        <dbReference type="ARBA" id="ARBA00022475"/>
    </source>
</evidence>
<evidence type="ECO:0000313" key="12">
    <source>
        <dbReference type="EMBL" id="MBB5347354.1"/>
    </source>
</evidence>
<evidence type="ECO:0000256" key="7">
    <source>
        <dbReference type="ARBA" id="ARBA00022927"/>
    </source>
</evidence>
<evidence type="ECO:0000259" key="11">
    <source>
        <dbReference type="Pfam" id="PF21687"/>
    </source>
</evidence>
<evidence type="ECO:0000256" key="1">
    <source>
        <dbReference type="ARBA" id="ARBA00004533"/>
    </source>
</evidence>